<dbReference type="PANTHER" id="PTHR11505">
    <property type="entry name" value="L1 TRANSPOSABLE ELEMENT-RELATED"/>
    <property type="match status" value="1"/>
</dbReference>
<reference evidence="3" key="1">
    <citation type="submission" date="2021-05" db="EMBL/GenBank/DDBJ databases">
        <authorList>
            <person name="Alioto T."/>
            <person name="Alioto T."/>
            <person name="Gomez Garrido J."/>
        </authorList>
    </citation>
    <scope>NUCLEOTIDE SEQUENCE</scope>
</reference>
<feature type="domain" description="FP protein C-terminal" evidence="2">
    <location>
        <begin position="171"/>
        <end position="221"/>
    </location>
</feature>
<name>A0A8D8Z5C6_9HEMI</name>
<dbReference type="InterPro" id="IPR057251">
    <property type="entry name" value="FP_C"/>
</dbReference>
<evidence type="ECO:0000259" key="2">
    <source>
        <dbReference type="Pfam" id="PF25298"/>
    </source>
</evidence>
<dbReference type="Pfam" id="PF25298">
    <property type="entry name" value="Baculo_FP_2nd"/>
    <property type="match status" value="1"/>
</dbReference>
<dbReference type="InterPro" id="IPR004244">
    <property type="entry name" value="Transposase_22"/>
</dbReference>
<keyword evidence="1" id="KW-0175">Coiled coil</keyword>
<dbReference type="EMBL" id="HBUF01424555">
    <property type="protein sequence ID" value="CAG6741248.1"/>
    <property type="molecule type" value="Transcribed_RNA"/>
</dbReference>
<dbReference type="AlphaFoldDB" id="A0A8D8Z5C6"/>
<accession>A0A8D8Z5C6</accession>
<proteinExistence type="predicted"/>
<organism evidence="3">
    <name type="scientific">Cacopsylla melanoneura</name>
    <dbReference type="NCBI Taxonomy" id="428564"/>
    <lineage>
        <taxon>Eukaryota</taxon>
        <taxon>Metazoa</taxon>
        <taxon>Ecdysozoa</taxon>
        <taxon>Arthropoda</taxon>
        <taxon>Hexapoda</taxon>
        <taxon>Insecta</taxon>
        <taxon>Pterygota</taxon>
        <taxon>Neoptera</taxon>
        <taxon>Paraneoptera</taxon>
        <taxon>Hemiptera</taxon>
        <taxon>Sternorrhyncha</taxon>
        <taxon>Psylloidea</taxon>
        <taxon>Psyllidae</taxon>
        <taxon>Psyllinae</taxon>
        <taxon>Cacopsylla</taxon>
    </lineage>
</organism>
<feature type="coiled-coil region" evidence="1">
    <location>
        <begin position="27"/>
        <end position="82"/>
    </location>
</feature>
<evidence type="ECO:0000256" key="1">
    <source>
        <dbReference type="SAM" id="Coils"/>
    </source>
</evidence>
<protein>
    <recommendedName>
        <fullName evidence="2">FP protein C-terminal domain-containing protein</fullName>
    </recommendedName>
</protein>
<dbReference type="Gene3D" id="3.30.70.1820">
    <property type="entry name" value="L1 transposable element, RRM domain"/>
    <property type="match status" value="1"/>
</dbReference>
<sequence length="239" mass="28464">MTGINEKGSAKKQDVKKMTDRQLLEMIPQMMKRLDEYERDIASMRNKMDEHENEIITLKVKLEEKEEENKELAEEVKGLQQRSRHINVVIRGINEQRRENVWEIVENVGKKIGFENPGNDIQTCHRVPTRATGPRPIVVRLLNTKTRDKWIKAYKEKQLWKQKLFVTEHLTPYYQNIFFHTRKLAQEKGYKFAWTKDCQIYLKKDEKSQLHVIRRMSDLDPIRSGLLQTRLEDTTVSNE</sequence>
<evidence type="ECO:0000313" key="3">
    <source>
        <dbReference type="EMBL" id="CAG6741248.1"/>
    </source>
</evidence>